<dbReference type="AlphaFoldDB" id="A0A484B0I7"/>
<name>A0A484B0I7_DRONA</name>
<feature type="compositionally biased region" description="Low complexity" evidence="5">
    <location>
        <begin position="9"/>
        <end position="24"/>
    </location>
</feature>
<keyword evidence="7" id="KW-1185">Reference proteome</keyword>
<dbReference type="EMBL" id="LSRL02000253">
    <property type="protein sequence ID" value="TDG42276.1"/>
    <property type="molecule type" value="Genomic_DNA"/>
</dbReference>
<dbReference type="PROSITE" id="PS51565">
    <property type="entry name" value="SAM_MT85_SETD3"/>
    <property type="match status" value="1"/>
</dbReference>
<organism evidence="6 7">
    <name type="scientific">Drosophila navojoa</name>
    <name type="common">Fruit fly</name>
    <dbReference type="NCBI Taxonomy" id="7232"/>
    <lineage>
        <taxon>Eukaryota</taxon>
        <taxon>Metazoa</taxon>
        <taxon>Ecdysozoa</taxon>
        <taxon>Arthropoda</taxon>
        <taxon>Hexapoda</taxon>
        <taxon>Insecta</taxon>
        <taxon>Pterygota</taxon>
        <taxon>Neoptera</taxon>
        <taxon>Endopterygota</taxon>
        <taxon>Diptera</taxon>
        <taxon>Brachycera</taxon>
        <taxon>Muscomorpha</taxon>
        <taxon>Ephydroidea</taxon>
        <taxon>Drosophilidae</taxon>
        <taxon>Drosophila</taxon>
    </lineage>
</organism>
<evidence type="ECO:0000256" key="2">
    <source>
        <dbReference type="ARBA" id="ARBA00022679"/>
    </source>
</evidence>
<dbReference type="OMA" id="FTYERYW"/>
<dbReference type="GO" id="GO:0018064">
    <property type="term" value="F:protein-L-histidine N-tele-methyltransferase activity"/>
    <property type="evidence" value="ECO:0007669"/>
    <property type="project" value="UniProtKB-EC"/>
</dbReference>
<reference evidence="6 7" key="1">
    <citation type="journal article" date="2019" name="J. Hered.">
        <title>An Improved Genome Assembly for Drosophila navojoa, the Basal Species in the mojavensis Cluster.</title>
        <authorList>
            <person name="Vanderlinde T."/>
            <person name="Dupim E.G."/>
            <person name="Nazario-Yepiz N.O."/>
            <person name="Carvalho A.B."/>
        </authorList>
    </citation>
    <scope>NUCLEOTIDE SEQUENCE [LARGE SCALE GENOMIC DNA]</scope>
    <source>
        <strain evidence="6">Navoj_Jal97</strain>
        <tissue evidence="6">Whole organism</tissue>
    </source>
</reference>
<dbReference type="PANTHER" id="PTHR13271">
    <property type="entry name" value="UNCHARACTERIZED PUTATIVE METHYLTRANSFERASE"/>
    <property type="match status" value="1"/>
</dbReference>
<keyword evidence="3 4" id="KW-0949">S-adenosyl-L-methionine</keyword>
<comment type="similarity">
    <text evidence="4">Belongs to the class V-like SAM-binding methyltransferase superfamily. SETD3 actin-histidine methyltransferase family.</text>
</comment>
<dbReference type="STRING" id="7232.A0A484B0I7"/>
<dbReference type="InterPro" id="IPR046341">
    <property type="entry name" value="SET_dom_sf"/>
</dbReference>
<feature type="compositionally biased region" description="Low complexity" evidence="5">
    <location>
        <begin position="32"/>
        <end position="88"/>
    </location>
</feature>
<dbReference type="SUPFAM" id="SSF82199">
    <property type="entry name" value="SET domain"/>
    <property type="match status" value="1"/>
</dbReference>
<dbReference type="GO" id="GO:0032259">
    <property type="term" value="P:methylation"/>
    <property type="evidence" value="ECO:0007669"/>
    <property type="project" value="UniProtKB-KW"/>
</dbReference>
<keyword evidence="2 4" id="KW-0808">Transferase</keyword>
<sequence>MGKNKRNKQQQQQQQQQLHQQENQQIKHVLEAAAASDAAVASPATTKTTTSTNNKKQASSSNSNNNTKMRNKQQQQQQQNQQQEQRVQITKVSRIPSLKDKVRRALNQLAQDILELVQMQPANANDEWKQYVELQRLLDRMIFHEKPLQEAVFPMTDAQVTEQTRLAKIEAFNEWARAGGVKTDCVEIATFPGYQLGLRATRDIKAGEQVLSVPRKLIFSEELLPEKQRQLFHNFPTHLKVTYTLIMEKLRGAESPWQPFIDTLPSRYNTVLYFTVEQMQRLRGTSACSAAVRHCRVIARLYASMYKCAFMQLDDSVMGGMANLFTEYGLCYELYR</sequence>
<comment type="catalytic activity">
    <reaction evidence="4">
        <text>L-histidyl-[protein] + S-adenosyl-L-methionine = N(tele)-methyl-L-histidyl-[protein] + S-adenosyl-L-homocysteine + H(+)</text>
        <dbReference type="Rhea" id="RHEA:19369"/>
        <dbReference type="Rhea" id="RHEA-COMP:9745"/>
        <dbReference type="Rhea" id="RHEA-COMP:11600"/>
        <dbReference type="ChEBI" id="CHEBI:15378"/>
        <dbReference type="ChEBI" id="CHEBI:16367"/>
        <dbReference type="ChEBI" id="CHEBI:29979"/>
        <dbReference type="ChEBI" id="CHEBI:57856"/>
        <dbReference type="ChEBI" id="CHEBI:59789"/>
        <dbReference type="EC" id="2.1.1.85"/>
    </reaction>
</comment>
<feature type="region of interest" description="Disordered" evidence="5">
    <location>
        <begin position="1"/>
        <end position="89"/>
    </location>
</feature>
<evidence type="ECO:0000256" key="4">
    <source>
        <dbReference type="PROSITE-ProRule" id="PRU00898"/>
    </source>
</evidence>
<dbReference type="InterPro" id="IPR050600">
    <property type="entry name" value="SETD3_SETD6_MTase"/>
</dbReference>
<dbReference type="InterPro" id="IPR025785">
    <property type="entry name" value="SETD3"/>
</dbReference>
<evidence type="ECO:0000313" key="7">
    <source>
        <dbReference type="Proteomes" id="UP000295192"/>
    </source>
</evidence>
<dbReference type="Proteomes" id="UP000295192">
    <property type="component" value="Unassembled WGS sequence"/>
</dbReference>
<keyword evidence="1 4" id="KW-0489">Methyltransferase</keyword>
<proteinExistence type="inferred from homology"/>
<dbReference type="OrthoDB" id="441812at2759"/>
<evidence type="ECO:0000313" key="6">
    <source>
        <dbReference type="EMBL" id="TDG42276.1"/>
    </source>
</evidence>
<dbReference type="EC" id="2.1.1.85" evidence="4"/>
<protein>
    <recommendedName>
        <fullName evidence="4">protein-histidine N-methyltransferase</fullName>
        <ecNumber evidence="4">2.1.1.85</ecNumber>
    </recommendedName>
</protein>
<comment type="caution">
    <text evidence="6">The sequence shown here is derived from an EMBL/GenBank/DDBJ whole genome shotgun (WGS) entry which is preliminary data.</text>
</comment>
<dbReference type="GO" id="GO:0016279">
    <property type="term" value="F:protein-lysine N-methyltransferase activity"/>
    <property type="evidence" value="ECO:0007669"/>
    <property type="project" value="TreeGrafter"/>
</dbReference>
<gene>
    <name evidence="6" type="ORF">AWZ03_011301</name>
</gene>
<evidence type="ECO:0000256" key="3">
    <source>
        <dbReference type="ARBA" id="ARBA00022691"/>
    </source>
</evidence>
<evidence type="ECO:0000256" key="5">
    <source>
        <dbReference type="SAM" id="MobiDB-lite"/>
    </source>
</evidence>
<dbReference type="Gene3D" id="3.90.1410.10">
    <property type="entry name" value="set domain protein methyltransferase, domain 1"/>
    <property type="match status" value="1"/>
</dbReference>
<accession>A0A484B0I7</accession>
<evidence type="ECO:0000256" key="1">
    <source>
        <dbReference type="ARBA" id="ARBA00022603"/>
    </source>
</evidence>
<dbReference type="PANTHER" id="PTHR13271:SF47">
    <property type="entry name" value="ACTIN-HISTIDINE N-METHYLTRANSFERASE"/>
    <property type="match status" value="1"/>
</dbReference>